<evidence type="ECO:0000313" key="3">
    <source>
        <dbReference type="Proteomes" id="UP000037507"/>
    </source>
</evidence>
<dbReference type="AlphaFoldDB" id="A0A2T7U9J9"/>
<dbReference type="CDD" id="cd10447">
    <property type="entry name" value="GIY-YIG_unchar_2"/>
    <property type="match status" value="1"/>
</dbReference>
<comment type="caution">
    <text evidence="2">The sequence shown here is derived from an EMBL/GenBank/DDBJ whole genome shotgun (WGS) entry which is preliminary data.</text>
</comment>
<reference evidence="2" key="1">
    <citation type="submission" date="2017-04" db="EMBL/GenBank/DDBJ databases">
        <title>Unexpected and diverse lifestyles within the genus Limnohabitans.</title>
        <authorList>
            <person name="Kasalicky V."/>
            <person name="Mehrshad M."/>
            <person name="Andrei S.-A."/>
            <person name="Salcher M."/>
            <person name="Kratochvilova H."/>
            <person name="Simek K."/>
            <person name="Ghai R."/>
        </authorList>
    </citation>
    <scope>NUCLEOTIDE SEQUENCE [LARGE SCALE GENOMIC DNA]</scope>
    <source>
        <strain evidence="2">II-D5</strain>
    </source>
</reference>
<dbReference type="InterPro" id="IPR025579">
    <property type="entry name" value="DUF4357"/>
</dbReference>
<dbReference type="EMBL" id="LFYT02000031">
    <property type="protein sequence ID" value="PVE41376.1"/>
    <property type="molecule type" value="Genomic_DNA"/>
</dbReference>
<dbReference type="Proteomes" id="UP000037507">
    <property type="component" value="Unassembled WGS sequence"/>
</dbReference>
<feature type="domain" description="DUF4357" evidence="1">
    <location>
        <begin position="206"/>
        <end position="263"/>
    </location>
</feature>
<organism evidence="2 3">
    <name type="scientific">Limnohabitans planktonicus II-D5</name>
    <dbReference type="NCBI Taxonomy" id="1293045"/>
    <lineage>
        <taxon>Bacteria</taxon>
        <taxon>Pseudomonadati</taxon>
        <taxon>Pseudomonadota</taxon>
        <taxon>Betaproteobacteria</taxon>
        <taxon>Burkholderiales</taxon>
        <taxon>Comamonadaceae</taxon>
        <taxon>Limnohabitans</taxon>
    </lineage>
</organism>
<name>A0A2T7U9J9_9BURK</name>
<evidence type="ECO:0000259" key="1">
    <source>
        <dbReference type="Pfam" id="PF14267"/>
    </source>
</evidence>
<gene>
    <name evidence="2" type="ORF">H663_017570</name>
</gene>
<dbReference type="STRING" id="1293045.H663_14950"/>
<sequence>MRVAEITTRIVRVIEVPRSQLTDFLKMPEAQQVGVYFLMGELSEAGLPRTYIGQSGSVGKRLEQHHQNKDFWNRAFVVISLTNSLTQTHALFLEWLAIAEATKAGRYGLENGNTGSQPYTPAPLQADCHEIHETAATLLATLGQPIFEPLTSATTAKGIVELFYCKGSGADGVGEYTTEGFVVHKGSKGRVEIVPSIQGTSHERMRSQLITEGVLTEIAGSAGSLLVFTRDHLFSSPSTAAMAVMGRSANGWVEWKTASGKTLNEVKRQGVIGMDAN</sequence>
<dbReference type="OrthoDB" id="2656488at2"/>
<proteinExistence type="predicted"/>
<protein>
    <submittedName>
        <fullName evidence="2">Excinuclease ABC subunit C</fullName>
    </submittedName>
</protein>
<keyword evidence="3" id="KW-1185">Reference proteome</keyword>
<accession>A0A2T7U9J9</accession>
<dbReference type="Pfam" id="PF14267">
    <property type="entry name" value="DUF4357"/>
    <property type="match status" value="1"/>
</dbReference>
<evidence type="ECO:0000313" key="2">
    <source>
        <dbReference type="EMBL" id="PVE41376.1"/>
    </source>
</evidence>